<comment type="caution">
    <text evidence="1">The sequence shown here is derived from an EMBL/GenBank/DDBJ whole genome shotgun (WGS) entry which is preliminary data.</text>
</comment>
<accession>A0A507FLN6</accession>
<dbReference type="InterPro" id="IPR012340">
    <property type="entry name" value="NA-bd_OB-fold"/>
</dbReference>
<name>A0A507FLN6_9FUNG</name>
<proteinExistence type="predicted"/>
<sequence>MSSIVHISEIHSHISHMAGDSVPSIVETDPKSTLVTIAFAQSPALLVDTRLIGALPRHSSKTLFQFVGDIEQCDDLPAAGLRSSVALPVFLNARIARVMDGLDVALFDKALTARRVFESQRGHLAF</sequence>
<dbReference type="OrthoDB" id="342190at2759"/>
<dbReference type="GO" id="GO:1990879">
    <property type="term" value="C:CST complex"/>
    <property type="evidence" value="ECO:0007669"/>
    <property type="project" value="InterPro"/>
</dbReference>
<keyword evidence="2" id="KW-1185">Reference proteome</keyword>
<protein>
    <submittedName>
        <fullName evidence="1">Uncharacterized protein</fullName>
    </submittedName>
</protein>
<dbReference type="Proteomes" id="UP000320333">
    <property type="component" value="Unassembled WGS sequence"/>
</dbReference>
<evidence type="ECO:0000313" key="2">
    <source>
        <dbReference type="Proteomes" id="UP000320333"/>
    </source>
</evidence>
<dbReference type="Gene3D" id="2.40.50.140">
    <property type="entry name" value="Nucleic acid-binding proteins"/>
    <property type="match status" value="1"/>
</dbReference>
<dbReference type="AlphaFoldDB" id="A0A507FLN6"/>
<dbReference type="GO" id="GO:0003697">
    <property type="term" value="F:single-stranded DNA binding"/>
    <property type="evidence" value="ECO:0007669"/>
    <property type="project" value="InterPro"/>
</dbReference>
<dbReference type="EMBL" id="QEAP01000050">
    <property type="protein sequence ID" value="TPX76338.1"/>
    <property type="molecule type" value="Genomic_DNA"/>
</dbReference>
<reference evidence="1 2" key="1">
    <citation type="journal article" date="2019" name="Sci. Rep.">
        <title>Comparative genomics of chytrid fungi reveal insights into the obligate biotrophic and pathogenic lifestyle of Synchytrium endobioticum.</title>
        <authorList>
            <person name="van de Vossenberg B.T.L.H."/>
            <person name="Warris S."/>
            <person name="Nguyen H.D.T."/>
            <person name="van Gent-Pelzer M.P.E."/>
            <person name="Joly D.L."/>
            <person name="van de Geest H.C."/>
            <person name="Bonants P.J.M."/>
            <person name="Smith D.S."/>
            <person name="Levesque C.A."/>
            <person name="van der Lee T.A.J."/>
        </authorList>
    </citation>
    <scope>NUCLEOTIDE SEQUENCE [LARGE SCALE GENOMIC DNA]</scope>
    <source>
        <strain evidence="1 2">CBS 675.73</strain>
    </source>
</reference>
<organism evidence="1 2">
    <name type="scientific">Chytriomyces confervae</name>
    <dbReference type="NCBI Taxonomy" id="246404"/>
    <lineage>
        <taxon>Eukaryota</taxon>
        <taxon>Fungi</taxon>
        <taxon>Fungi incertae sedis</taxon>
        <taxon>Chytridiomycota</taxon>
        <taxon>Chytridiomycota incertae sedis</taxon>
        <taxon>Chytridiomycetes</taxon>
        <taxon>Chytridiales</taxon>
        <taxon>Chytriomycetaceae</taxon>
        <taxon>Chytriomyces</taxon>
    </lineage>
</organism>
<dbReference type="InterPro" id="IPR029146">
    <property type="entry name" value="Ten1_animal_plant"/>
</dbReference>
<gene>
    <name evidence="1" type="ORF">CcCBS67573_g02402</name>
</gene>
<dbReference type="Pfam" id="PF15490">
    <property type="entry name" value="Ten1_2"/>
    <property type="match status" value="1"/>
</dbReference>
<evidence type="ECO:0000313" key="1">
    <source>
        <dbReference type="EMBL" id="TPX76338.1"/>
    </source>
</evidence>